<evidence type="ECO:0000313" key="2">
    <source>
        <dbReference type="Proteomes" id="UP000031366"/>
    </source>
</evidence>
<name>A0A0C1R4Y0_9CLOT</name>
<dbReference type="Proteomes" id="UP000031366">
    <property type="component" value="Unassembled WGS sequence"/>
</dbReference>
<evidence type="ECO:0000313" key="1">
    <source>
        <dbReference type="EMBL" id="KIE45556.1"/>
    </source>
</evidence>
<sequence length="60" mass="6874">MDNNRIKVPDSSVANIEYEYEEAVKQFKNNSIELNGEKYIDLNTAIKLLKNVSTFSSLFS</sequence>
<dbReference type="RefSeq" id="WP_039635238.1">
    <property type="nucleotide sequence ID" value="NZ_AYSO01000019.1"/>
</dbReference>
<protein>
    <submittedName>
        <fullName evidence="1">Uncharacterized protein</fullName>
    </submittedName>
</protein>
<accession>A0A0C1R4Y0</accession>
<dbReference type="AlphaFoldDB" id="A0A0C1R4Y0"/>
<keyword evidence="2" id="KW-1185">Reference proteome</keyword>
<proteinExistence type="predicted"/>
<reference evidence="1 2" key="1">
    <citation type="journal article" date="2015" name="Infect. Genet. Evol.">
        <title>Genomic sequences of six botulinum neurotoxin-producing strains representing three clostridial species illustrate the mobility and diversity of botulinum neurotoxin genes.</title>
        <authorList>
            <person name="Smith T.J."/>
            <person name="Hill K.K."/>
            <person name="Xie G."/>
            <person name="Foley B.T."/>
            <person name="Williamson C.H."/>
            <person name="Foster J.T."/>
            <person name="Johnson S.L."/>
            <person name="Chertkov O."/>
            <person name="Teshima H."/>
            <person name="Gibbons H.S."/>
            <person name="Johnsky L.A."/>
            <person name="Karavis M.A."/>
            <person name="Smith L.A."/>
        </authorList>
    </citation>
    <scope>NUCLEOTIDE SEQUENCE [LARGE SCALE GENOMIC DNA]</scope>
    <source>
        <strain evidence="1 2">CDC 2741</strain>
    </source>
</reference>
<comment type="caution">
    <text evidence="1">The sequence shown here is derived from an EMBL/GenBank/DDBJ whole genome shotgun (WGS) entry which is preliminary data.</text>
</comment>
<dbReference type="EMBL" id="AYSO01000019">
    <property type="protein sequence ID" value="KIE45556.1"/>
    <property type="molecule type" value="Genomic_DNA"/>
</dbReference>
<gene>
    <name evidence="1" type="ORF">U732_2650</name>
</gene>
<organism evidence="1 2">
    <name type="scientific">Clostridium argentinense CDC 2741</name>
    <dbReference type="NCBI Taxonomy" id="1418104"/>
    <lineage>
        <taxon>Bacteria</taxon>
        <taxon>Bacillati</taxon>
        <taxon>Bacillota</taxon>
        <taxon>Clostridia</taxon>
        <taxon>Eubacteriales</taxon>
        <taxon>Clostridiaceae</taxon>
        <taxon>Clostridium</taxon>
    </lineage>
</organism>